<keyword evidence="1" id="KW-0238">DNA-binding</keyword>
<dbReference type="SMART" id="SM00530">
    <property type="entry name" value="HTH_XRE"/>
    <property type="match status" value="1"/>
</dbReference>
<dbReference type="AlphaFoldDB" id="A0AAE4I498"/>
<evidence type="ECO:0000313" key="4">
    <source>
        <dbReference type="Proteomes" id="UP001180842"/>
    </source>
</evidence>
<dbReference type="Pfam" id="PF01381">
    <property type="entry name" value="HTH_3"/>
    <property type="match status" value="1"/>
</dbReference>
<dbReference type="Gene3D" id="1.10.260.40">
    <property type="entry name" value="lambda repressor-like DNA-binding domains"/>
    <property type="match status" value="1"/>
</dbReference>
<accession>A0AAE4I498</accession>
<reference evidence="3" key="1">
    <citation type="submission" date="2023-03" db="EMBL/GenBank/DDBJ databases">
        <authorList>
            <person name="Shen W."/>
            <person name="Cai J."/>
        </authorList>
    </citation>
    <scope>NUCLEOTIDE SEQUENCE</scope>
    <source>
        <strain evidence="3">P69-2</strain>
    </source>
</reference>
<dbReference type="RefSeq" id="WP_311797620.1">
    <property type="nucleotide sequence ID" value="NZ_JARQAI010000041.1"/>
</dbReference>
<dbReference type="PANTHER" id="PTHR46558:SF11">
    <property type="entry name" value="HTH-TYPE TRANSCRIPTIONAL REGULATOR XRE"/>
    <property type="match status" value="1"/>
</dbReference>
<evidence type="ECO:0000259" key="2">
    <source>
        <dbReference type="PROSITE" id="PS50943"/>
    </source>
</evidence>
<gene>
    <name evidence="3" type="ORF">P7H00_14195</name>
</gene>
<dbReference type="PANTHER" id="PTHR46558">
    <property type="entry name" value="TRACRIPTIONAL REGULATORY PROTEIN-RELATED-RELATED"/>
    <property type="match status" value="1"/>
</dbReference>
<organism evidence="3 4">
    <name type="scientific">Enterococcus pseudoavium</name>
    <dbReference type="NCBI Taxonomy" id="44007"/>
    <lineage>
        <taxon>Bacteria</taxon>
        <taxon>Bacillati</taxon>
        <taxon>Bacillota</taxon>
        <taxon>Bacilli</taxon>
        <taxon>Lactobacillales</taxon>
        <taxon>Enterococcaceae</taxon>
        <taxon>Enterococcus</taxon>
    </lineage>
</organism>
<proteinExistence type="predicted"/>
<feature type="domain" description="HTH cro/C1-type" evidence="2">
    <location>
        <begin position="7"/>
        <end position="61"/>
    </location>
</feature>
<protein>
    <submittedName>
        <fullName evidence="3">Helix-turn-helix transcriptional regulator</fullName>
    </submittedName>
</protein>
<dbReference type="EMBL" id="JARQAI010000041">
    <property type="protein sequence ID" value="MDT2738253.1"/>
    <property type="molecule type" value="Genomic_DNA"/>
</dbReference>
<dbReference type="GO" id="GO:0003677">
    <property type="term" value="F:DNA binding"/>
    <property type="evidence" value="ECO:0007669"/>
    <property type="project" value="UniProtKB-KW"/>
</dbReference>
<evidence type="ECO:0000313" key="3">
    <source>
        <dbReference type="EMBL" id="MDT2738253.1"/>
    </source>
</evidence>
<evidence type="ECO:0000256" key="1">
    <source>
        <dbReference type="ARBA" id="ARBA00023125"/>
    </source>
</evidence>
<comment type="caution">
    <text evidence="3">The sequence shown here is derived from an EMBL/GenBank/DDBJ whole genome shotgun (WGS) entry which is preliminary data.</text>
</comment>
<dbReference type="InterPro" id="IPR010982">
    <property type="entry name" value="Lambda_DNA-bd_dom_sf"/>
</dbReference>
<sequence>MTTGERIAQLRKDHSMTQPMLAEKMSVSQSTVTSWENDRRNVNNEDLIKLSSLFNVSTDYLLGKTNKKHYYDLTKKDENSIQRQLEKMIGDLSQGGPLAFSKDESEIDQETRELLIASLENSLRIAKIEAKKKFTPKKYRDE</sequence>
<dbReference type="PROSITE" id="PS50943">
    <property type="entry name" value="HTH_CROC1"/>
    <property type="match status" value="1"/>
</dbReference>
<dbReference type="CDD" id="cd00093">
    <property type="entry name" value="HTH_XRE"/>
    <property type="match status" value="1"/>
</dbReference>
<dbReference type="SUPFAM" id="SSF47413">
    <property type="entry name" value="lambda repressor-like DNA-binding domains"/>
    <property type="match status" value="1"/>
</dbReference>
<name>A0AAE4I498_9ENTE</name>
<dbReference type="Proteomes" id="UP001180842">
    <property type="component" value="Unassembled WGS sequence"/>
</dbReference>
<dbReference type="InterPro" id="IPR001387">
    <property type="entry name" value="Cro/C1-type_HTH"/>
</dbReference>